<dbReference type="RefSeq" id="WP_338253508.1">
    <property type="nucleotide sequence ID" value="NZ_BSRI01000002.1"/>
</dbReference>
<sequence length="136" mass="14849">MQGTTYSTGQWIQQNAIPLQTTDQGHSDADLAPLKQIVGNASIVGLGEETHGTHEIIDLKARLEEELFMSLPPNILNRLQIASGATILVLGTIIVYHLVSTQGFLWLWAAIPYCVLGFTSMGAGIFGVIYRKKKEP</sequence>
<name>A0ABQ6FWA6_9CHLR</name>
<dbReference type="Gene3D" id="3.40.1660.10">
    <property type="entry name" value="EreA-like (biosynthetic domain)"/>
    <property type="match status" value="1"/>
</dbReference>
<keyword evidence="1" id="KW-0812">Transmembrane</keyword>
<evidence type="ECO:0000256" key="1">
    <source>
        <dbReference type="SAM" id="Phobius"/>
    </source>
</evidence>
<comment type="caution">
    <text evidence="2">The sequence shown here is derived from an EMBL/GenBank/DDBJ whole genome shotgun (WGS) entry which is preliminary data.</text>
</comment>
<organism evidence="2 3">
    <name type="scientific">Dictyobacter halimunensis</name>
    <dbReference type="NCBI Taxonomy" id="3026934"/>
    <lineage>
        <taxon>Bacteria</taxon>
        <taxon>Bacillati</taxon>
        <taxon>Chloroflexota</taxon>
        <taxon>Ktedonobacteria</taxon>
        <taxon>Ktedonobacterales</taxon>
        <taxon>Dictyobacteraceae</taxon>
        <taxon>Dictyobacter</taxon>
    </lineage>
</organism>
<dbReference type="SUPFAM" id="SSF159501">
    <property type="entry name" value="EreA/ChaN-like"/>
    <property type="match status" value="1"/>
</dbReference>
<evidence type="ECO:0008006" key="4">
    <source>
        <dbReference type="Google" id="ProtNLM"/>
    </source>
</evidence>
<evidence type="ECO:0000313" key="2">
    <source>
        <dbReference type="EMBL" id="GLV57543.1"/>
    </source>
</evidence>
<dbReference type="EMBL" id="BSRI01000002">
    <property type="protein sequence ID" value="GLV57543.1"/>
    <property type="molecule type" value="Genomic_DNA"/>
</dbReference>
<keyword evidence="1" id="KW-0472">Membrane</keyword>
<reference evidence="2 3" key="1">
    <citation type="submission" date="2023-02" db="EMBL/GenBank/DDBJ databases">
        <title>Dictyobacter halimunensis sp. nov., a new member of the class Ktedonobacteria from forest soil in a geothermal area.</title>
        <authorList>
            <person name="Rachmania M.K."/>
            <person name="Ningsih F."/>
            <person name="Sakai Y."/>
            <person name="Yabe S."/>
            <person name="Yokota A."/>
            <person name="Sjamsuridzal W."/>
        </authorList>
    </citation>
    <scope>NUCLEOTIDE SEQUENCE [LARGE SCALE GENOMIC DNA]</scope>
    <source>
        <strain evidence="2 3">S3.2.2.5</strain>
    </source>
</reference>
<protein>
    <recommendedName>
        <fullName evidence="4">DUF2335 domain-containing protein</fullName>
    </recommendedName>
</protein>
<feature type="transmembrane region" description="Helical" evidence="1">
    <location>
        <begin position="79"/>
        <end position="99"/>
    </location>
</feature>
<dbReference type="Proteomes" id="UP001344906">
    <property type="component" value="Unassembled WGS sequence"/>
</dbReference>
<keyword evidence="3" id="KW-1185">Reference proteome</keyword>
<keyword evidence="1" id="KW-1133">Transmembrane helix</keyword>
<evidence type="ECO:0000313" key="3">
    <source>
        <dbReference type="Proteomes" id="UP001344906"/>
    </source>
</evidence>
<proteinExistence type="predicted"/>
<feature type="transmembrane region" description="Helical" evidence="1">
    <location>
        <begin position="105"/>
        <end position="130"/>
    </location>
</feature>
<gene>
    <name evidence="2" type="ORF">KDH_43790</name>
</gene>
<accession>A0ABQ6FWA6</accession>